<feature type="compositionally biased region" description="Polar residues" evidence="1">
    <location>
        <begin position="64"/>
        <end position="78"/>
    </location>
</feature>
<feature type="chain" id="PRO_5043469423" evidence="2">
    <location>
        <begin position="23"/>
        <end position="259"/>
    </location>
</feature>
<dbReference type="EMBL" id="CP108021">
    <property type="protein sequence ID" value="WUM19870.1"/>
    <property type="molecule type" value="Genomic_DNA"/>
</dbReference>
<gene>
    <name evidence="3" type="ORF">OG579_19600</name>
</gene>
<feature type="signal peptide" evidence="2">
    <location>
        <begin position="1"/>
        <end position="22"/>
    </location>
</feature>
<sequence>MNRRLVIPVAATVLSAAIGVPAAGAPSGGVTAPAPGTATATGSAPAPTTSASTTGAVPSSTASDPTLTSAPGSTSTSDSEPSIGSTTGSSSSESESTAASDSSTEASPESTRRRRAIVIPSIPELTPIIASGVTIGISAPIVGPATITPGSTWTGTGAVTVIGTQGLLDGWTATARLSPLTGTRGAVLTPTTATYRSIGGGCSGGSGSTAVALSSSATVVRRAGAACVADSWTVTVSIAVPDSGVLADTYSGILTQSIA</sequence>
<feature type="compositionally biased region" description="Low complexity" evidence="1">
    <location>
        <begin position="25"/>
        <end position="63"/>
    </location>
</feature>
<evidence type="ECO:0000256" key="1">
    <source>
        <dbReference type="SAM" id="MobiDB-lite"/>
    </source>
</evidence>
<name>A0AAU4K1D2_9NOCA</name>
<dbReference type="KEGG" id="whr:OG579_19600"/>
<protein>
    <submittedName>
        <fullName evidence="3">Uncharacterized protein</fullName>
    </submittedName>
</protein>
<evidence type="ECO:0000313" key="4">
    <source>
        <dbReference type="Proteomes" id="UP001432128"/>
    </source>
</evidence>
<keyword evidence="2" id="KW-0732">Signal</keyword>
<dbReference type="Proteomes" id="UP001432128">
    <property type="component" value="Chromosome"/>
</dbReference>
<evidence type="ECO:0000256" key="2">
    <source>
        <dbReference type="SAM" id="SignalP"/>
    </source>
</evidence>
<reference evidence="3 4" key="1">
    <citation type="submission" date="2022-10" db="EMBL/GenBank/DDBJ databases">
        <title>The complete genomes of actinobacterial strains from the NBC collection.</title>
        <authorList>
            <person name="Joergensen T.S."/>
            <person name="Alvarez Arevalo M."/>
            <person name="Sterndorff E.B."/>
            <person name="Faurdal D."/>
            <person name="Vuksanovic O."/>
            <person name="Mourched A.-S."/>
            <person name="Charusanti P."/>
            <person name="Shaw S."/>
            <person name="Blin K."/>
            <person name="Weber T."/>
        </authorList>
    </citation>
    <scope>NUCLEOTIDE SEQUENCE [LARGE SCALE GENOMIC DNA]</scope>
    <source>
        <strain evidence="3 4">NBC_00319</strain>
    </source>
</reference>
<dbReference type="AlphaFoldDB" id="A0AAU4K1D2"/>
<evidence type="ECO:0000313" key="3">
    <source>
        <dbReference type="EMBL" id="WUM19870.1"/>
    </source>
</evidence>
<feature type="compositionally biased region" description="Low complexity" evidence="1">
    <location>
        <begin position="79"/>
        <end position="109"/>
    </location>
</feature>
<keyword evidence="4" id="KW-1185">Reference proteome</keyword>
<proteinExistence type="predicted"/>
<dbReference type="RefSeq" id="WP_328857310.1">
    <property type="nucleotide sequence ID" value="NZ_CP108021.1"/>
</dbReference>
<accession>A0AAU4K1D2</accession>
<organism evidence="3 4">
    <name type="scientific">Williamsia herbipolensis</name>
    <dbReference type="NCBI Taxonomy" id="1603258"/>
    <lineage>
        <taxon>Bacteria</taxon>
        <taxon>Bacillati</taxon>
        <taxon>Actinomycetota</taxon>
        <taxon>Actinomycetes</taxon>
        <taxon>Mycobacteriales</taxon>
        <taxon>Nocardiaceae</taxon>
        <taxon>Williamsia</taxon>
    </lineage>
</organism>
<feature type="region of interest" description="Disordered" evidence="1">
    <location>
        <begin position="25"/>
        <end position="115"/>
    </location>
</feature>